<evidence type="ECO:0000256" key="5">
    <source>
        <dbReference type="ARBA" id="ARBA00022723"/>
    </source>
</evidence>
<keyword evidence="4" id="KW-0548">Nucleotidyltransferase</keyword>
<dbReference type="PANTHER" id="PTHR33571">
    <property type="entry name" value="SSL8005 PROTEIN"/>
    <property type="match status" value="1"/>
</dbReference>
<dbReference type="Pfam" id="PF01909">
    <property type="entry name" value="NTP_transf_2"/>
    <property type="match status" value="1"/>
</dbReference>
<evidence type="ECO:0000256" key="2">
    <source>
        <dbReference type="ARBA" id="ARBA00022649"/>
    </source>
</evidence>
<proteinExistence type="inferred from homology"/>
<dbReference type="PANTHER" id="PTHR33571:SF14">
    <property type="entry name" value="PROTEIN ADENYLYLTRANSFERASE MJ0435-RELATED"/>
    <property type="match status" value="1"/>
</dbReference>
<keyword evidence="5" id="KW-0479">Metal-binding</keyword>
<organism evidence="11 12">
    <name type="scientific">Desulfurobacterium pacificum</name>
    <dbReference type="NCBI Taxonomy" id="240166"/>
    <lineage>
        <taxon>Bacteria</taxon>
        <taxon>Pseudomonadati</taxon>
        <taxon>Aquificota</taxon>
        <taxon>Aquificia</taxon>
        <taxon>Desulfurobacteriales</taxon>
        <taxon>Desulfurobacteriaceae</taxon>
        <taxon>Desulfurobacterium</taxon>
    </lineage>
</organism>
<dbReference type="InterPro" id="IPR043519">
    <property type="entry name" value="NT_sf"/>
</dbReference>
<accession>A0ABY1NA89</accession>
<evidence type="ECO:0000256" key="1">
    <source>
        <dbReference type="ARBA" id="ARBA00001946"/>
    </source>
</evidence>
<evidence type="ECO:0000256" key="8">
    <source>
        <dbReference type="ARBA" id="ARBA00022842"/>
    </source>
</evidence>
<dbReference type="InterPro" id="IPR002934">
    <property type="entry name" value="Polymerase_NTP_transf_dom"/>
</dbReference>
<evidence type="ECO:0000256" key="9">
    <source>
        <dbReference type="ARBA" id="ARBA00038276"/>
    </source>
</evidence>
<keyword evidence="2" id="KW-1277">Toxin-antitoxin system</keyword>
<feature type="domain" description="Polymerase nucleotidyl transferase" evidence="10">
    <location>
        <begin position="12"/>
        <end position="99"/>
    </location>
</feature>
<dbReference type="CDD" id="cd05403">
    <property type="entry name" value="NT_KNTase_like"/>
    <property type="match status" value="1"/>
</dbReference>
<evidence type="ECO:0000313" key="11">
    <source>
        <dbReference type="EMBL" id="SMP04629.1"/>
    </source>
</evidence>
<protein>
    <recommendedName>
        <fullName evidence="10">Polymerase nucleotidyl transferase domain-containing protein</fullName>
    </recommendedName>
</protein>
<reference evidence="11 12" key="1">
    <citation type="submission" date="2017-05" db="EMBL/GenBank/DDBJ databases">
        <authorList>
            <person name="Varghese N."/>
            <person name="Submissions S."/>
        </authorList>
    </citation>
    <scope>NUCLEOTIDE SEQUENCE [LARGE SCALE GENOMIC DNA]</scope>
    <source>
        <strain evidence="11 12">DSM 15522</strain>
    </source>
</reference>
<comment type="caution">
    <text evidence="11">The sequence shown here is derived from an EMBL/GenBank/DDBJ whole genome shotgun (WGS) entry which is preliminary data.</text>
</comment>
<evidence type="ECO:0000256" key="7">
    <source>
        <dbReference type="ARBA" id="ARBA00022840"/>
    </source>
</evidence>
<keyword evidence="7" id="KW-0067">ATP-binding</keyword>
<comment type="similarity">
    <text evidence="9">Belongs to the MntA antitoxin family.</text>
</comment>
<gene>
    <name evidence="11" type="ORF">SAMN06265339_0244</name>
</gene>
<dbReference type="InterPro" id="IPR052038">
    <property type="entry name" value="Type-VII_TA_antitoxin"/>
</dbReference>
<evidence type="ECO:0000259" key="10">
    <source>
        <dbReference type="Pfam" id="PF01909"/>
    </source>
</evidence>
<name>A0ABY1NA89_9BACT</name>
<keyword evidence="6" id="KW-0547">Nucleotide-binding</keyword>
<sequence length="104" mass="12130">MVENYEEVQEILRRHRRELEEKYGVIHIGVFGSFGLGSQRGDSDVDLIVRIDSKKDSYRNTLKLKNYLESLLGRRVDIIKEKVLERGILPSFAKSVKRSFKSVF</sequence>
<dbReference type="Gene3D" id="3.30.460.10">
    <property type="entry name" value="Beta Polymerase, domain 2"/>
    <property type="match status" value="1"/>
</dbReference>
<dbReference type="EMBL" id="FXUB01000001">
    <property type="protein sequence ID" value="SMP04629.1"/>
    <property type="molecule type" value="Genomic_DNA"/>
</dbReference>
<keyword evidence="3" id="KW-0808">Transferase</keyword>
<evidence type="ECO:0000256" key="4">
    <source>
        <dbReference type="ARBA" id="ARBA00022695"/>
    </source>
</evidence>
<dbReference type="Proteomes" id="UP001157911">
    <property type="component" value="Unassembled WGS sequence"/>
</dbReference>
<dbReference type="SUPFAM" id="SSF81301">
    <property type="entry name" value="Nucleotidyltransferase"/>
    <property type="match status" value="1"/>
</dbReference>
<keyword evidence="8" id="KW-0460">Magnesium</keyword>
<keyword evidence="12" id="KW-1185">Reference proteome</keyword>
<evidence type="ECO:0000256" key="6">
    <source>
        <dbReference type="ARBA" id="ARBA00022741"/>
    </source>
</evidence>
<evidence type="ECO:0000313" key="12">
    <source>
        <dbReference type="Proteomes" id="UP001157911"/>
    </source>
</evidence>
<comment type="cofactor">
    <cofactor evidence="1">
        <name>Mg(2+)</name>
        <dbReference type="ChEBI" id="CHEBI:18420"/>
    </cofactor>
</comment>
<evidence type="ECO:0000256" key="3">
    <source>
        <dbReference type="ARBA" id="ARBA00022679"/>
    </source>
</evidence>